<protein>
    <submittedName>
        <fullName evidence="9">Epidermal growth factor receptor kinase substrate 8-like protein 3</fullName>
    </submittedName>
</protein>
<evidence type="ECO:0000256" key="6">
    <source>
        <dbReference type="PROSITE-ProRule" id="PRU00192"/>
    </source>
</evidence>
<evidence type="ECO:0000256" key="2">
    <source>
        <dbReference type="ARBA" id="ARBA00006197"/>
    </source>
</evidence>
<dbReference type="InterPro" id="IPR035462">
    <property type="entry name" value="Eps8_SH3"/>
</dbReference>
<keyword evidence="5" id="KW-0597">Phosphoprotein</keyword>
<dbReference type="Gene3D" id="2.30.29.30">
    <property type="entry name" value="Pleckstrin-homology domain (PH domain)/Phosphotyrosine-binding domain (PTB)"/>
    <property type="match status" value="1"/>
</dbReference>
<dbReference type="InterPro" id="IPR041418">
    <property type="entry name" value="SAM_3"/>
</dbReference>
<dbReference type="SUPFAM" id="SSF50044">
    <property type="entry name" value="SH3-domain"/>
    <property type="match status" value="1"/>
</dbReference>
<dbReference type="GO" id="GO:0032587">
    <property type="term" value="C:ruffle membrane"/>
    <property type="evidence" value="ECO:0007669"/>
    <property type="project" value="TreeGrafter"/>
</dbReference>
<dbReference type="Pfam" id="PF08416">
    <property type="entry name" value="PTB"/>
    <property type="match status" value="1"/>
</dbReference>
<evidence type="ECO:0000256" key="7">
    <source>
        <dbReference type="SAM" id="MobiDB-lite"/>
    </source>
</evidence>
<dbReference type="GO" id="GO:0005737">
    <property type="term" value="C:cytoplasm"/>
    <property type="evidence" value="ECO:0007669"/>
    <property type="project" value="UniProtKB-SubCell"/>
</dbReference>
<feature type="non-terminal residue" evidence="9">
    <location>
        <position position="1"/>
    </location>
</feature>
<dbReference type="CDD" id="cd01210">
    <property type="entry name" value="PTB_EPS8"/>
    <property type="match status" value="1"/>
</dbReference>
<dbReference type="SUPFAM" id="SSF50729">
    <property type="entry name" value="PH domain-like"/>
    <property type="match status" value="1"/>
</dbReference>
<feature type="region of interest" description="Disordered" evidence="7">
    <location>
        <begin position="601"/>
        <end position="624"/>
    </location>
</feature>
<dbReference type="Gene3D" id="1.10.150.50">
    <property type="entry name" value="Transcription Factor, Ets-1"/>
    <property type="match status" value="1"/>
</dbReference>
<organism evidence="9 10">
    <name type="scientific">Galemys pyrenaicus</name>
    <name type="common">Iberian desman</name>
    <name type="synonym">Pyrenean desman</name>
    <dbReference type="NCBI Taxonomy" id="202257"/>
    <lineage>
        <taxon>Eukaryota</taxon>
        <taxon>Metazoa</taxon>
        <taxon>Chordata</taxon>
        <taxon>Craniata</taxon>
        <taxon>Vertebrata</taxon>
        <taxon>Euteleostomi</taxon>
        <taxon>Mammalia</taxon>
        <taxon>Eutheria</taxon>
        <taxon>Laurasiatheria</taxon>
        <taxon>Eulipotyphla</taxon>
        <taxon>Talpidae</taxon>
        <taxon>Galemys</taxon>
    </lineage>
</organism>
<reference evidence="9" key="1">
    <citation type="journal article" date="2021" name="Evol. Appl.">
        <title>The genome of the Pyrenean desman and the effects of bottlenecks and inbreeding on the genomic landscape of an endangered species.</title>
        <authorList>
            <person name="Escoda L."/>
            <person name="Castresana J."/>
        </authorList>
    </citation>
    <scope>NUCLEOTIDE SEQUENCE</scope>
    <source>
        <strain evidence="9">IBE-C5619</strain>
    </source>
</reference>
<evidence type="ECO:0000313" key="9">
    <source>
        <dbReference type="EMBL" id="KAG8517677.1"/>
    </source>
</evidence>
<feature type="compositionally biased region" description="Basic and acidic residues" evidence="7">
    <location>
        <begin position="415"/>
        <end position="428"/>
    </location>
</feature>
<keyword evidence="3 6" id="KW-0728">SH3 domain</keyword>
<dbReference type="InterPro" id="IPR039801">
    <property type="entry name" value="EPS8-like"/>
</dbReference>
<proteinExistence type="inferred from homology"/>
<feature type="compositionally biased region" description="Basic residues" evidence="7">
    <location>
        <begin position="211"/>
        <end position="223"/>
    </location>
</feature>
<dbReference type="InterPro" id="IPR001452">
    <property type="entry name" value="SH3_domain"/>
</dbReference>
<dbReference type="Pfam" id="PF00018">
    <property type="entry name" value="SH3_1"/>
    <property type="match status" value="1"/>
</dbReference>
<dbReference type="InterPro" id="IPR013625">
    <property type="entry name" value="PTB"/>
</dbReference>
<dbReference type="GO" id="GO:0007266">
    <property type="term" value="P:Rho protein signal transduction"/>
    <property type="evidence" value="ECO:0007669"/>
    <property type="project" value="TreeGrafter"/>
</dbReference>
<dbReference type="InterPro" id="IPR011993">
    <property type="entry name" value="PH-like_dom_sf"/>
</dbReference>
<keyword evidence="9" id="KW-0418">Kinase</keyword>
<dbReference type="InterPro" id="IPR013761">
    <property type="entry name" value="SAM/pointed_sf"/>
</dbReference>
<dbReference type="OrthoDB" id="4680325at2759"/>
<dbReference type="CDD" id="cd11764">
    <property type="entry name" value="SH3_Eps8"/>
    <property type="match status" value="1"/>
</dbReference>
<keyword evidence="10" id="KW-1185">Reference proteome</keyword>
<evidence type="ECO:0000256" key="4">
    <source>
        <dbReference type="ARBA" id="ARBA00022490"/>
    </source>
</evidence>
<dbReference type="FunFam" id="2.30.29.30:FF:000293">
    <property type="entry name" value="EPS8 like 3"/>
    <property type="match status" value="1"/>
</dbReference>
<feature type="region of interest" description="Disordered" evidence="7">
    <location>
        <begin position="398"/>
        <end position="435"/>
    </location>
</feature>
<feature type="region of interest" description="Disordered" evidence="7">
    <location>
        <begin position="204"/>
        <end position="225"/>
    </location>
</feature>
<dbReference type="Pfam" id="PF18016">
    <property type="entry name" value="SAM_3"/>
    <property type="match status" value="1"/>
</dbReference>
<keyword evidence="9" id="KW-0808">Transferase</keyword>
<dbReference type="PROSITE" id="PS50002">
    <property type="entry name" value="SH3"/>
    <property type="match status" value="1"/>
</dbReference>
<dbReference type="EMBL" id="JAGFMF010011645">
    <property type="protein sequence ID" value="KAG8517677.1"/>
    <property type="molecule type" value="Genomic_DNA"/>
</dbReference>
<comment type="caution">
    <text evidence="9">The sequence shown here is derived from an EMBL/GenBank/DDBJ whole genome shotgun (WGS) entry which is preliminary data.</text>
</comment>
<evidence type="ECO:0000256" key="3">
    <source>
        <dbReference type="ARBA" id="ARBA00022443"/>
    </source>
</evidence>
<keyword evidence="9" id="KW-0675">Receptor</keyword>
<keyword evidence="4" id="KW-0963">Cytoplasm</keyword>
<evidence type="ECO:0000256" key="1">
    <source>
        <dbReference type="ARBA" id="ARBA00004496"/>
    </source>
</evidence>
<feature type="domain" description="SH3" evidence="8">
    <location>
        <begin position="438"/>
        <end position="497"/>
    </location>
</feature>
<comment type="similarity">
    <text evidence="2">Belongs to the EPS8 family.</text>
</comment>
<dbReference type="Gene3D" id="2.30.30.40">
    <property type="entry name" value="SH3 Domains"/>
    <property type="match status" value="1"/>
</dbReference>
<gene>
    <name evidence="9" type="ORF">J0S82_015748</name>
</gene>
<dbReference type="InterPro" id="IPR055093">
    <property type="entry name" value="EPS8_2nd"/>
</dbReference>
<dbReference type="PRINTS" id="PR00452">
    <property type="entry name" value="SH3DOMAIN"/>
</dbReference>
<dbReference type="GO" id="GO:0035023">
    <property type="term" value="P:regulation of Rho protein signal transduction"/>
    <property type="evidence" value="ECO:0007669"/>
    <property type="project" value="TreeGrafter"/>
</dbReference>
<dbReference type="Pfam" id="PF22975">
    <property type="entry name" value="EPS8_2nd"/>
    <property type="match status" value="1"/>
</dbReference>
<dbReference type="GO" id="GO:0031982">
    <property type="term" value="C:vesicle"/>
    <property type="evidence" value="ECO:0007669"/>
    <property type="project" value="TreeGrafter"/>
</dbReference>
<dbReference type="GO" id="GO:1900029">
    <property type="term" value="P:positive regulation of ruffle assembly"/>
    <property type="evidence" value="ECO:0007669"/>
    <property type="project" value="TreeGrafter"/>
</dbReference>
<comment type="subcellular location">
    <subcellularLocation>
        <location evidence="1">Cytoplasm</location>
    </subcellularLocation>
</comment>
<dbReference type="PANTHER" id="PTHR12287:SF22">
    <property type="entry name" value="EPIDERMAL GROWTH FACTOR RECEPTOR KINASE SUBSTRATE 8-LIKE PROTEIN 3"/>
    <property type="match status" value="1"/>
</dbReference>
<feature type="region of interest" description="Disordered" evidence="7">
    <location>
        <begin position="113"/>
        <end position="184"/>
    </location>
</feature>
<name>A0A8J6AF62_GALPY</name>
<evidence type="ECO:0000259" key="8">
    <source>
        <dbReference type="PROSITE" id="PS50002"/>
    </source>
</evidence>
<dbReference type="Proteomes" id="UP000700334">
    <property type="component" value="Unassembled WGS sequence"/>
</dbReference>
<dbReference type="AlphaFoldDB" id="A0A8J6AF62"/>
<accession>A0A8J6AF62</accession>
<dbReference type="FunFam" id="2.30.30.40:FF:000195">
    <property type="entry name" value="epidermal growth factor receptor kinase substrate 8-like protein 3"/>
    <property type="match status" value="1"/>
</dbReference>
<dbReference type="PANTHER" id="PTHR12287">
    <property type="entry name" value="EPIDERMAL GROWTH FACTOR RECEPTOR KINASE SUBSTRATE EPS8-RELATED PROTEIN"/>
    <property type="match status" value="1"/>
</dbReference>
<dbReference type="InterPro" id="IPR033928">
    <property type="entry name" value="EPS8_PTB"/>
</dbReference>
<sequence length="624" mass="69678">HLMTCKLGVQKIREPKDALQKLQEMDAEGRVWSQDLLLQVKNGWLQLLDIETKEELESYRLDSIQDIDVASTYSYDSVLSITAQDSGLPGTSTMLFQCQEVGAERLRTSLQRALEEEQEQRGPPLERVLPPEQPYRMNSQHYAPSPSPGPRSRHPSVQEPIQDPSMFPLSPPKGPQFPEDPEGDEEVLNHVLDDIERFMKKVSAQPNANQVKKKKKFGKKKKKEQGGIPETEYVQCFQKIKYSLNLLGKMASRLQDMETTAPDFVHIIFNILSKILDQGPGPGLAAQVISPLLTPKAIDLLQSCLSTPERQLWMDLGESWTTSQANWTGNEPPPYQLTFSDSWAPPQFSDDWAPPQPSSQELSGYQDYVHPRYALTLTLWPREGGASSLRPHSPVILTLSRGGGRSRSGSTSRFAQEKTHSDGFEDHAVMPSSPKPARSALQMQVLYEFEARNPQELTVMQGEVLEVLDQSKRWWLVKNEMGQKGYIPSNILEPVQASPSATLQHVNLRLSSKPAEVTAWLQAENFSPATVRALGLMTGSQLLHMTPGELQMLCPQEAPRVLARLEAVRRTLGVRQPGILALLEMPGALWVGHHLNPSLPSDVPLGTNSGTSEAKARPQARWQL</sequence>
<dbReference type="InterPro" id="IPR036028">
    <property type="entry name" value="SH3-like_dom_sf"/>
</dbReference>
<dbReference type="GO" id="GO:0016301">
    <property type="term" value="F:kinase activity"/>
    <property type="evidence" value="ECO:0007669"/>
    <property type="project" value="UniProtKB-KW"/>
</dbReference>
<evidence type="ECO:0000313" key="10">
    <source>
        <dbReference type="Proteomes" id="UP000700334"/>
    </source>
</evidence>
<evidence type="ECO:0000256" key="5">
    <source>
        <dbReference type="ARBA" id="ARBA00022553"/>
    </source>
</evidence>
<dbReference type="SMART" id="SM00326">
    <property type="entry name" value="SH3"/>
    <property type="match status" value="1"/>
</dbReference>
<dbReference type="GO" id="GO:0003779">
    <property type="term" value="F:actin binding"/>
    <property type="evidence" value="ECO:0007669"/>
    <property type="project" value="TreeGrafter"/>
</dbReference>